<reference evidence="1 2" key="1">
    <citation type="journal article" date="2007" name="PLoS Genet.">
        <title>Patterns and implications of gene gain and loss in the evolution of Prochlorococcus.</title>
        <authorList>
            <person name="Kettler G.C."/>
            <person name="Martiny A.C."/>
            <person name="Huang K."/>
            <person name="Zucker J."/>
            <person name="Coleman M.L."/>
            <person name="Rodrigue S."/>
            <person name="Chen F."/>
            <person name="Lapidus A."/>
            <person name="Ferriera S."/>
            <person name="Johnson J."/>
            <person name="Steglich C."/>
            <person name="Church G.M."/>
            <person name="Richardson P."/>
            <person name="Chisholm S.W."/>
        </authorList>
    </citation>
    <scope>NUCLEOTIDE SEQUENCE [LARGE SCALE GENOMIC DNA]</scope>
    <source>
        <strain evidence="1 2">MIT 9303</strain>
    </source>
</reference>
<dbReference type="Pfam" id="PF06537">
    <property type="entry name" value="DHOR"/>
    <property type="match status" value="1"/>
</dbReference>
<dbReference type="STRING" id="59922.P9303_13401"/>
<dbReference type="InterPro" id="IPR010538">
    <property type="entry name" value="DHOR"/>
</dbReference>
<name>A2C9C7_PROM3</name>
<proteinExistence type="predicted"/>
<dbReference type="EMBL" id="CP000554">
    <property type="protein sequence ID" value="ABM78087.1"/>
    <property type="molecule type" value="Genomic_DNA"/>
</dbReference>
<dbReference type="KEGG" id="pmf:P9303_13401"/>
<sequence>MWGSAMTQTQRVNRKASFLHDGRARRLEEAIIWHAGEASTA</sequence>
<dbReference type="AlphaFoldDB" id="A2C9C7"/>
<evidence type="ECO:0000313" key="1">
    <source>
        <dbReference type="EMBL" id="ABM78087.1"/>
    </source>
</evidence>
<organism evidence="1 2">
    <name type="scientific">Prochlorococcus marinus (strain MIT 9303)</name>
    <dbReference type="NCBI Taxonomy" id="59922"/>
    <lineage>
        <taxon>Bacteria</taxon>
        <taxon>Bacillati</taxon>
        <taxon>Cyanobacteriota</taxon>
        <taxon>Cyanophyceae</taxon>
        <taxon>Synechococcales</taxon>
        <taxon>Prochlorococcaceae</taxon>
        <taxon>Prochlorococcus</taxon>
    </lineage>
</organism>
<evidence type="ECO:0000313" key="2">
    <source>
        <dbReference type="Proteomes" id="UP000002274"/>
    </source>
</evidence>
<dbReference type="Proteomes" id="UP000002274">
    <property type="component" value="Chromosome"/>
</dbReference>
<protein>
    <submittedName>
        <fullName evidence="1">Uncharacterized protein</fullName>
    </submittedName>
</protein>
<dbReference type="HOGENOM" id="CLU_3275049_0_0_3"/>
<accession>A2C9C7</accession>
<gene>
    <name evidence="1" type="ordered locus">P9303_13401</name>
</gene>